<keyword evidence="4" id="KW-0732">Signal</keyword>
<protein>
    <recommendedName>
        <fullName evidence="9">SRCR domain-containing protein</fullName>
    </recommendedName>
</protein>
<dbReference type="InterPro" id="IPR003599">
    <property type="entry name" value="Ig_sub"/>
</dbReference>
<dbReference type="Proteomes" id="UP000295070">
    <property type="component" value="Chromosome 20"/>
</dbReference>
<dbReference type="PANTHER" id="PTHR11738">
    <property type="entry name" value="MHC CLASS I NK CELL RECEPTOR"/>
    <property type="match status" value="1"/>
</dbReference>
<dbReference type="InterPro" id="IPR036179">
    <property type="entry name" value="Ig-like_dom_sf"/>
</dbReference>
<dbReference type="STRING" id="8167.A0A484C3D9"/>
<evidence type="ECO:0000259" key="6">
    <source>
        <dbReference type="PROSITE" id="PS50835"/>
    </source>
</evidence>
<dbReference type="InterPro" id="IPR013783">
    <property type="entry name" value="Ig-like_fold"/>
</dbReference>
<dbReference type="InterPro" id="IPR013151">
    <property type="entry name" value="Immunoglobulin_dom"/>
</dbReference>
<feature type="chain" id="PRO_5019723868" description="SRCR domain-containing protein" evidence="4">
    <location>
        <begin position="19"/>
        <end position="383"/>
    </location>
</feature>
<dbReference type="PROSITE" id="PS50287">
    <property type="entry name" value="SRCR_2"/>
    <property type="match status" value="1"/>
</dbReference>
<feature type="signal peptide" evidence="4">
    <location>
        <begin position="1"/>
        <end position="18"/>
    </location>
</feature>
<dbReference type="Pfam" id="PF00530">
    <property type="entry name" value="SRCR"/>
    <property type="match status" value="1"/>
</dbReference>
<evidence type="ECO:0000259" key="5">
    <source>
        <dbReference type="PROSITE" id="PS50287"/>
    </source>
</evidence>
<dbReference type="SMART" id="SM00409">
    <property type="entry name" value="IG"/>
    <property type="match status" value="2"/>
</dbReference>
<dbReference type="SUPFAM" id="SSF56487">
    <property type="entry name" value="SRCR-like"/>
    <property type="match status" value="1"/>
</dbReference>
<dbReference type="EMBL" id="SCKG01000020">
    <property type="protein sequence ID" value="TDG98490.1"/>
    <property type="molecule type" value="Genomic_DNA"/>
</dbReference>
<evidence type="ECO:0000256" key="4">
    <source>
        <dbReference type="SAM" id="SignalP"/>
    </source>
</evidence>
<comment type="caution">
    <text evidence="7">The sequence shown here is derived from an EMBL/GenBank/DDBJ whole genome shotgun (WGS) entry which is preliminary data.</text>
</comment>
<keyword evidence="2" id="KW-0393">Immunoglobulin domain</keyword>
<feature type="domain" description="Ig-like" evidence="6">
    <location>
        <begin position="242"/>
        <end position="342"/>
    </location>
</feature>
<organism evidence="7 8">
    <name type="scientific">Perca flavescens</name>
    <name type="common">American yellow perch</name>
    <name type="synonym">Morone flavescens</name>
    <dbReference type="NCBI Taxonomy" id="8167"/>
    <lineage>
        <taxon>Eukaryota</taxon>
        <taxon>Metazoa</taxon>
        <taxon>Chordata</taxon>
        <taxon>Craniata</taxon>
        <taxon>Vertebrata</taxon>
        <taxon>Euteleostomi</taxon>
        <taxon>Actinopterygii</taxon>
        <taxon>Neopterygii</taxon>
        <taxon>Teleostei</taxon>
        <taxon>Neoteleostei</taxon>
        <taxon>Acanthomorphata</taxon>
        <taxon>Eupercaria</taxon>
        <taxon>Perciformes</taxon>
        <taxon>Percoidei</taxon>
        <taxon>Percidae</taxon>
        <taxon>Percinae</taxon>
        <taxon>Perca</taxon>
    </lineage>
</organism>
<evidence type="ECO:0000313" key="7">
    <source>
        <dbReference type="EMBL" id="TDG98490.1"/>
    </source>
</evidence>
<dbReference type="InterPro" id="IPR036772">
    <property type="entry name" value="SRCR-like_dom_sf"/>
</dbReference>
<accession>A0A484C3D9</accession>
<dbReference type="InterPro" id="IPR050412">
    <property type="entry name" value="Ig-like_Receptors_ImmuneReg"/>
</dbReference>
<keyword evidence="1 3" id="KW-1015">Disulfide bond</keyword>
<sequence>MLLYTDVYLLIFSSGLQAEGEQTSTDPDAVRLVGGASRCAGTLEVKHNGEWRPVGGYYYSDWPLKTAAAACRELDCGSAVSVGQREESSYRYVWWIYPHCVESGSALRECASSSYSSSSIFYLTCSDLLFQPNISVSSSMDGVSEAQQQGFQVIRGSTFNISCSIQPQYPGGSFQLTFTSSNSTHNSTQPAVNHSAHFLFPAAEPSHQGTYSCVYHVYVFSHNFSSASRLLSLTISDLLLQPNISVSSSMDGVSEAQQQGFQVFRGSTFNISCSIQPQYPGGSFLLTFTSSNSTNNSTQPAVNHSAHFLFPAAEPAHQGTYSCVYHLYVFSHNFSSESRLLSLTVSGKMTVYRFGEDDWSKLSENYQLSQRFSKCGVRPTGGE</sequence>
<dbReference type="GO" id="GO:0002764">
    <property type="term" value="P:immune response-regulating signaling pathway"/>
    <property type="evidence" value="ECO:0007669"/>
    <property type="project" value="TreeGrafter"/>
</dbReference>
<dbReference type="InterPro" id="IPR007110">
    <property type="entry name" value="Ig-like_dom"/>
</dbReference>
<feature type="domain" description="SRCR" evidence="5">
    <location>
        <begin position="30"/>
        <end position="139"/>
    </location>
</feature>
<evidence type="ECO:0000256" key="1">
    <source>
        <dbReference type="ARBA" id="ARBA00023157"/>
    </source>
</evidence>
<dbReference type="Gene3D" id="3.10.250.10">
    <property type="entry name" value="SRCR-like domain"/>
    <property type="match status" value="1"/>
</dbReference>
<feature type="domain" description="Ig-like" evidence="6">
    <location>
        <begin position="132"/>
        <end position="232"/>
    </location>
</feature>
<proteinExistence type="predicted"/>
<feature type="disulfide bond" evidence="3">
    <location>
        <begin position="100"/>
        <end position="110"/>
    </location>
</feature>
<dbReference type="Gene3D" id="2.60.40.10">
    <property type="entry name" value="Immunoglobulins"/>
    <property type="match status" value="2"/>
</dbReference>
<dbReference type="PROSITE" id="PS50835">
    <property type="entry name" value="IG_LIKE"/>
    <property type="match status" value="2"/>
</dbReference>
<dbReference type="SMART" id="SM00202">
    <property type="entry name" value="SR"/>
    <property type="match status" value="1"/>
</dbReference>
<evidence type="ECO:0000256" key="2">
    <source>
        <dbReference type="ARBA" id="ARBA00023319"/>
    </source>
</evidence>
<evidence type="ECO:0000313" key="8">
    <source>
        <dbReference type="Proteomes" id="UP000295070"/>
    </source>
</evidence>
<dbReference type="InterPro" id="IPR001190">
    <property type="entry name" value="SRCR"/>
</dbReference>
<evidence type="ECO:0008006" key="9">
    <source>
        <dbReference type="Google" id="ProtNLM"/>
    </source>
</evidence>
<comment type="caution">
    <text evidence="3">Lacks conserved residue(s) required for the propagation of feature annotation.</text>
</comment>
<dbReference type="GO" id="GO:0016020">
    <property type="term" value="C:membrane"/>
    <property type="evidence" value="ECO:0007669"/>
    <property type="project" value="InterPro"/>
</dbReference>
<reference evidence="7 8" key="1">
    <citation type="submission" date="2019-01" db="EMBL/GenBank/DDBJ databases">
        <title>A chromosome-scale genome assembly of the yellow perch, Perca flavescens.</title>
        <authorList>
            <person name="Feron R."/>
            <person name="Morvezen R."/>
            <person name="Bestin A."/>
            <person name="Haffray P."/>
            <person name="Klopp C."/>
            <person name="Zahm M."/>
            <person name="Cabau C."/>
            <person name="Roques C."/>
            <person name="Donnadieu C."/>
            <person name="Bouchez O."/>
            <person name="Christie M."/>
            <person name="Larson W."/>
            <person name="Guiguen Y."/>
        </authorList>
    </citation>
    <scope>NUCLEOTIDE SEQUENCE [LARGE SCALE GENOMIC DNA]</scope>
    <source>
        <strain evidence="7">YP-PL-M2</strain>
        <tissue evidence="7">Blood</tissue>
    </source>
</reference>
<dbReference type="GO" id="GO:0007166">
    <property type="term" value="P:cell surface receptor signaling pathway"/>
    <property type="evidence" value="ECO:0007669"/>
    <property type="project" value="UniProtKB-ARBA"/>
</dbReference>
<keyword evidence="8" id="KW-1185">Reference proteome</keyword>
<dbReference type="PANTHER" id="PTHR11738:SF186">
    <property type="entry name" value="OSTEOCLAST-ASSOCIATED IMMUNOGLOBULIN-LIKE RECEPTOR"/>
    <property type="match status" value="1"/>
</dbReference>
<dbReference type="SUPFAM" id="SSF48726">
    <property type="entry name" value="Immunoglobulin"/>
    <property type="match status" value="2"/>
</dbReference>
<name>A0A484C3D9_PERFV</name>
<gene>
    <name evidence="7" type="ORF">EPR50_G00200650</name>
</gene>
<evidence type="ECO:0000256" key="3">
    <source>
        <dbReference type="PROSITE-ProRule" id="PRU00196"/>
    </source>
</evidence>
<dbReference type="AlphaFoldDB" id="A0A484C3D9"/>
<dbReference type="Pfam" id="PF00047">
    <property type="entry name" value="ig"/>
    <property type="match status" value="2"/>
</dbReference>